<dbReference type="PANTHER" id="PTHR38813">
    <property type="match status" value="1"/>
</dbReference>
<dbReference type="InterPro" id="IPR035093">
    <property type="entry name" value="RelE/ParE_toxin_dom_sf"/>
</dbReference>
<sequence length="84" mass="9985">MKYQIEITGPAEKELKKYPSKFQDRLVARILGLGNQPRPFGCKKLHGSEYYRIRIGDYRVVYSIRDNDKQVKILDIGHRKDIYR</sequence>
<name>A0A1F4U5M8_UNCSA</name>
<dbReference type="Pfam" id="PF05016">
    <property type="entry name" value="ParE_toxin"/>
    <property type="match status" value="1"/>
</dbReference>
<dbReference type="AlphaFoldDB" id="A0A1F4U5M8"/>
<protein>
    <recommendedName>
        <fullName evidence="4">Addiction module antitoxin</fullName>
    </recommendedName>
</protein>
<evidence type="ECO:0000313" key="2">
    <source>
        <dbReference type="EMBL" id="OGC39583.1"/>
    </source>
</evidence>
<dbReference type="SUPFAM" id="SSF143011">
    <property type="entry name" value="RelE-like"/>
    <property type="match status" value="1"/>
</dbReference>
<dbReference type="Gene3D" id="3.30.2310.20">
    <property type="entry name" value="RelE-like"/>
    <property type="match status" value="1"/>
</dbReference>
<dbReference type="InterPro" id="IPR052747">
    <property type="entry name" value="TA_system_RelE_toxin"/>
</dbReference>
<evidence type="ECO:0000313" key="3">
    <source>
        <dbReference type="Proteomes" id="UP000179242"/>
    </source>
</evidence>
<evidence type="ECO:0008006" key="4">
    <source>
        <dbReference type="Google" id="ProtNLM"/>
    </source>
</evidence>
<keyword evidence="1" id="KW-1277">Toxin-antitoxin system</keyword>
<reference evidence="2 3" key="1">
    <citation type="journal article" date="2016" name="Nat. Commun.">
        <title>Thousands of microbial genomes shed light on interconnected biogeochemical processes in an aquifer system.</title>
        <authorList>
            <person name="Anantharaman K."/>
            <person name="Brown C.T."/>
            <person name="Hug L.A."/>
            <person name="Sharon I."/>
            <person name="Castelle C.J."/>
            <person name="Probst A.J."/>
            <person name="Thomas B.C."/>
            <person name="Singh A."/>
            <person name="Wilkins M.J."/>
            <person name="Karaoz U."/>
            <person name="Brodie E.L."/>
            <person name="Williams K.H."/>
            <person name="Hubbard S.S."/>
            <person name="Banfield J.F."/>
        </authorList>
    </citation>
    <scope>NUCLEOTIDE SEQUENCE [LARGE SCALE GENOMIC DNA]</scope>
</reference>
<dbReference type="InterPro" id="IPR007712">
    <property type="entry name" value="RelE/ParE_toxin"/>
</dbReference>
<dbReference type="Proteomes" id="UP000179242">
    <property type="component" value="Unassembled WGS sequence"/>
</dbReference>
<comment type="caution">
    <text evidence="2">The sequence shown here is derived from an EMBL/GenBank/DDBJ whole genome shotgun (WGS) entry which is preliminary data.</text>
</comment>
<evidence type="ECO:0000256" key="1">
    <source>
        <dbReference type="ARBA" id="ARBA00022649"/>
    </source>
</evidence>
<dbReference type="NCBIfam" id="TIGR02385">
    <property type="entry name" value="RelE_StbE"/>
    <property type="match status" value="1"/>
</dbReference>
<organism evidence="2 3">
    <name type="scientific">candidate division WOR-1 bacterium RIFOXYC2_FULL_46_14</name>
    <dbReference type="NCBI Taxonomy" id="1802587"/>
    <lineage>
        <taxon>Bacteria</taxon>
        <taxon>Bacillati</taxon>
        <taxon>Saganbacteria</taxon>
    </lineage>
</organism>
<accession>A0A1F4U5M8</accession>
<gene>
    <name evidence="2" type="ORF">A2438_08515</name>
</gene>
<dbReference type="PANTHER" id="PTHR38813:SF1">
    <property type="entry name" value="TOXIN RELE1-RELATED"/>
    <property type="match status" value="1"/>
</dbReference>
<proteinExistence type="predicted"/>
<dbReference type="EMBL" id="MEUJ01000008">
    <property type="protein sequence ID" value="OGC39583.1"/>
    <property type="molecule type" value="Genomic_DNA"/>
</dbReference>